<reference evidence="3" key="2">
    <citation type="submission" date="2015-01" db="EMBL/GenBank/DDBJ databases">
        <title>Evolutionary Origins and Diversification of the Mycorrhizal Mutualists.</title>
        <authorList>
            <consortium name="DOE Joint Genome Institute"/>
            <consortium name="Mycorrhizal Genomics Consortium"/>
            <person name="Kohler A."/>
            <person name="Kuo A."/>
            <person name="Nagy L.G."/>
            <person name="Floudas D."/>
            <person name="Copeland A."/>
            <person name="Barry K.W."/>
            <person name="Cichocki N."/>
            <person name="Veneault-Fourrey C."/>
            <person name="LaButti K."/>
            <person name="Lindquist E.A."/>
            <person name="Lipzen A."/>
            <person name="Lundell T."/>
            <person name="Morin E."/>
            <person name="Murat C."/>
            <person name="Riley R."/>
            <person name="Ohm R."/>
            <person name="Sun H."/>
            <person name="Tunlid A."/>
            <person name="Henrissat B."/>
            <person name="Grigoriev I.V."/>
            <person name="Hibbett D.S."/>
            <person name="Martin F."/>
        </authorList>
    </citation>
    <scope>NUCLEOTIDE SEQUENCE [LARGE SCALE GENOMIC DNA]</scope>
    <source>
        <strain evidence="3">MAFF 305830</strain>
    </source>
</reference>
<proteinExistence type="predicted"/>
<name>A0A0C3AW18_SERVB</name>
<feature type="region of interest" description="Disordered" evidence="1">
    <location>
        <begin position="29"/>
        <end position="111"/>
    </location>
</feature>
<protein>
    <recommendedName>
        <fullName evidence="4">F-box domain-containing protein</fullName>
    </recommendedName>
</protein>
<dbReference type="EMBL" id="KN824336">
    <property type="protein sequence ID" value="KIM23481.1"/>
    <property type="molecule type" value="Genomic_DNA"/>
</dbReference>
<dbReference type="HOGENOM" id="CLU_031654_0_0_1"/>
<evidence type="ECO:0000313" key="2">
    <source>
        <dbReference type="EMBL" id="KIM23481.1"/>
    </source>
</evidence>
<organism evidence="2 3">
    <name type="scientific">Serendipita vermifera MAFF 305830</name>
    <dbReference type="NCBI Taxonomy" id="933852"/>
    <lineage>
        <taxon>Eukaryota</taxon>
        <taxon>Fungi</taxon>
        <taxon>Dikarya</taxon>
        <taxon>Basidiomycota</taxon>
        <taxon>Agaricomycotina</taxon>
        <taxon>Agaricomycetes</taxon>
        <taxon>Sebacinales</taxon>
        <taxon>Serendipitaceae</taxon>
        <taxon>Serendipita</taxon>
    </lineage>
</organism>
<keyword evidence="3" id="KW-1185">Reference proteome</keyword>
<dbReference type="AlphaFoldDB" id="A0A0C3AW18"/>
<accession>A0A0C3AW18</accession>
<evidence type="ECO:0000313" key="3">
    <source>
        <dbReference type="Proteomes" id="UP000054097"/>
    </source>
</evidence>
<dbReference type="STRING" id="933852.A0A0C3AW18"/>
<sequence>MLSAGGNSSLALTTISSNSQNAYMLTSMLPIKQKRMSRPRRSIPSKNYAASESEGEIEDQDGGSGFDSESYNSHSGDEPTKEYSDIEDSESAEESPESTTPLFPPVLSSSQTEQTRALVTEQAAKLAELQSKYEKRIKLAEYYHSKFLDAKKELFKSRARVAPISRVPPELLGHIFTLYVAEYLESPWLLMGICRAWRASALFTKALWRGILLVSSDWHVDNTRVRFFEGMQVCTNEAHIKAALQRAGSLSLDLKVTIAPHVSRHHYIRMDLEAKMTEGLIRTLLKTMPHSRIRSLSVDTASRFKLPIDIFSPLTFASLESIKLDYHSLPMINKIMAETTCLHEISIPAISMRRLATFEGWHRVLELAITDYKSNDTIEIASILSFTHQIASLQVHGSMLKGLDRDEPLIVPSLTRLSIASGALFWPLSCPNLIHLTIGPFPRDAQTPADQSIVLPHLLILEFIGADASAGILKAIDAPALYTLTLSRSSGKALSAEGIKDLWPLQFPISKGSSLHTIEPVILGLSDFPINPKLLAQTLKERTRLRELVASATMLDEGFFDALSPTRSTKATTKVKGKNVAKGRKLPGSKPGWNVGCPELKKVSLDLRLPRHKDGSATIRKSAIAFITLRAKVNVPLESVSIRFSEHGDWEEFVTSDE</sequence>
<reference evidence="2 3" key="1">
    <citation type="submission" date="2014-04" db="EMBL/GenBank/DDBJ databases">
        <authorList>
            <consortium name="DOE Joint Genome Institute"/>
            <person name="Kuo A."/>
            <person name="Zuccaro A."/>
            <person name="Kohler A."/>
            <person name="Nagy L.G."/>
            <person name="Floudas D."/>
            <person name="Copeland A."/>
            <person name="Barry K.W."/>
            <person name="Cichocki N."/>
            <person name="Veneault-Fourrey C."/>
            <person name="LaButti K."/>
            <person name="Lindquist E.A."/>
            <person name="Lipzen A."/>
            <person name="Lundell T."/>
            <person name="Morin E."/>
            <person name="Murat C."/>
            <person name="Sun H."/>
            <person name="Tunlid A."/>
            <person name="Henrissat B."/>
            <person name="Grigoriev I.V."/>
            <person name="Hibbett D.S."/>
            <person name="Martin F."/>
            <person name="Nordberg H.P."/>
            <person name="Cantor M.N."/>
            <person name="Hua S.X."/>
        </authorList>
    </citation>
    <scope>NUCLEOTIDE SEQUENCE [LARGE SCALE GENOMIC DNA]</scope>
    <source>
        <strain evidence="2 3">MAFF 305830</strain>
    </source>
</reference>
<gene>
    <name evidence="2" type="ORF">M408DRAFT_27827</name>
</gene>
<dbReference type="OrthoDB" id="3365698at2759"/>
<feature type="compositionally biased region" description="Acidic residues" evidence="1">
    <location>
        <begin position="85"/>
        <end position="96"/>
    </location>
</feature>
<evidence type="ECO:0008006" key="4">
    <source>
        <dbReference type="Google" id="ProtNLM"/>
    </source>
</evidence>
<feature type="compositionally biased region" description="Basic residues" evidence="1">
    <location>
        <begin position="32"/>
        <end position="43"/>
    </location>
</feature>
<feature type="compositionally biased region" description="Basic and acidic residues" evidence="1">
    <location>
        <begin position="75"/>
        <end position="84"/>
    </location>
</feature>
<evidence type="ECO:0000256" key="1">
    <source>
        <dbReference type="SAM" id="MobiDB-lite"/>
    </source>
</evidence>
<dbReference type="Proteomes" id="UP000054097">
    <property type="component" value="Unassembled WGS sequence"/>
</dbReference>